<dbReference type="InterPro" id="IPR036890">
    <property type="entry name" value="HATPase_C_sf"/>
</dbReference>
<keyword evidence="8" id="KW-0472">Membrane</keyword>
<keyword evidence="8" id="KW-1133">Transmembrane helix</keyword>
<evidence type="ECO:0000256" key="5">
    <source>
        <dbReference type="ARBA" id="ARBA00022741"/>
    </source>
</evidence>
<dbReference type="RefSeq" id="WP_140509073.1">
    <property type="nucleotide sequence ID" value="NZ_RCZH01000011.1"/>
</dbReference>
<dbReference type="SUPFAM" id="SSF56327">
    <property type="entry name" value="LDH C-terminal domain-like"/>
    <property type="match status" value="1"/>
</dbReference>
<dbReference type="Pfam" id="PF07568">
    <property type="entry name" value="HisKA_2"/>
    <property type="match status" value="1"/>
</dbReference>
<dbReference type="InterPro" id="IPR005467">
    <property type="entry name" value="His_kinase_dom"/>
</dbReference>
<evidence type="ECO:0000256" key="9">
    <source>
        <dbReference type="SAM" id="SignalP"/>
    </source>
</evidence>
<protein>
    <recommendedName>
        <fullName evidence="2">histidine kinase</fullName>
        <ecNumber evidence="2">2.7.13.3</ecNumber>
    </recommendedName>
</protein>
<dbReference type="SMART" id="SM00387">
    <property type="entry name" value="HATPase_c"/>
    <property type="match status" value="1"/>
</dbReference>
<evidence type="ECO:0000256" key="7">
    <source>
        <dbReference type="ARBA" id="ARBA00022840"/>
    </source>
</evidence>
<accession>A0A502EK35</accession>
<dbReference type="InterPro" id="IPR011495">
    <property type="entry name" value="Sig_transdc_His_kin_sub2_dim/P"/>
</dbReference>
<dbReference type="OrthoDB" id="9767435at2"/>
<gene>
    <name evidence="11" type="ORF">EAH81_16645</name>
</gene>
<name>A0A502EK35_9FLAO</name>
<feature type="chain" id="PRO_5021191258" description="histidine kinase" evidence="9">
    <location>
        <begin position="22"/>
        <end position="813"/>
    </location>
</feature>
<evidence type="ECO:0000256" key="6">
    <source>
        <dbReference type="ARBA" id="ARBA00022777"/>
    </source>
</evidence>
<keyword evidence="4" id="KW-0808">Transferase</keyword>
<evidence type="ECO:0000256" key="3">
    <source>
        <dbReference type="ARBA" id="ARBA00022553"/>
    </source>
</evidence>
<feature type="domain" description="Histidine kinase" evidence="10">
    <location>
        <begin position="611"/>
        <end position="808"/>
    </location>
</feature>
<keyword evidence="8" id="KW-0812">Transmembrane</keyword>
<dbReference type="InterPro" id="IPR003594">
    <property type="entry name" value="HATPase_dom"/>
</dbReference>
<dbReference type="Pfam" id="PF02518">
    <property type="entry name" value="HATPase_c"/>
    <property type="match status" value="1"/>
</dbReference>
<dbReference type="InterPro" id="IPR015955">
    <property type="entry name" value="Lactate_DH/Glyco_Ohase_4_C"/>
</dbReference>
<keyword evidence="7" id="KW-0067">ATP-binding</keyword>
<dbReference type="EMBL" id="RCZH01000011">
    <property type="protein sequence ID" value="TPG38068.1"/>
    <property type="molecule type" value="Genomic_DNA"/>
</dbReference>
<keyword evidence="6 11" id="KW-0418">Kinase</keyword>
<dbReference type="PROSITE" id="PS50109">
    <property type="entry name" value="HIS_KIN"/>
    <property type="match status" value="1"/>
</dbReference>
<evidence type="ECO:0000256" key="2">
    <source>
        <dbReference type="ARBA" id="ARBA00012438"/>
    </source>
</evidence>
<sequence>MKQLYSLFFMLFILFQSSAQTSPSVSKYDLKKKRLLIQACSMYLYNSNQGAIDVDSSVVLACKAYKLPVSLAYDESFNNGSVLIGSDLIEKGNINSVHRLLTKSINEDQIKLRLQLGNFYLFKPGTKREDLQNAFVYIKDAIDISNQLNIKKWQHQSLLLLGKYYFQAGNLPESKKCFLQVSNECRKEKDQLGLADALDVYGTFLSNLDPEKEKILEEAISLYASLGMEEKRIENYMKITTIYFWTGKVNEAKKRLYQNLVDLRKIGFKHEQFDETTISYIELNQYNMKNALYYALKSVKRMESEKDYTLADVFYIRLGNVYNVIGYNETALDLYKKSIEFGQKGLNSGHWYRSFLSAVSALSIKGKNKEAINYINSMTVNYPPKNAFDKMMLAYTKANCYAALKNYNLAEKNFKEIDIYSAQLITPETVKEVISCYTSAAYFYATIHQAKKAQSYADKATALSKKYKTQSNKDNLEIALFLIDSLNGNYRSSIVHFQNFKKISDSIHGTSKNKQIEELKIEYETKNKEQKIKLLNDQSILQKSELQKSKLLNNLSIWSLILLLITVGLLYNRYRLKQRNHAKLELKEKEIKQKNTNLRHLLDEKEWLLKEIHHRVKNNLQTVISLLNSQSAYLDNDMALSAIKNSQHRIHSMSLIHQKLYNSENISTINMPNYIKELVEYLKESFSLGQRIRFEVKIDPLELDVAQAVPLGLILNEAITNSIKYAFPEDRTGMIYVTLEKISENKYLLTISDNGIGIDADFSSKKINSFGMSLIKGLSDDLDAKFSMENNNGTILKIEFSQEFPINQKSRTI</sequence>
<keyword evidence="5" id="KW-0547">Nucleotide-binding</keyword>
<dbReference type="PANTHER" id="PTHR41523">
    <property type="entry name" value="TWO-COMPONENT SYSTEM SENSOR PROTEIN"/>
    <property type="match status" value="1"/>
</dbReference>
<feature type="signal peptide" evidence="9">
    <location>
        <begin position="1"/>
        <end position="21"/>
    </location>
</feature>
<dbReference type="GO" id="GO:0004673">
    <property type="term" value="F:protein histidine kinase activity"/>
    <property type="evidence" value="ECO:0007669"/>
    <property type="project" value="UniProtKB-EC"/>
</dbReference>
<dbReference type="Gene3D" id="3.30.450.20">
    <property type="entry name" value="PAS domain"/>
    <property type="match status" value="1"/>
</dbReference>
<evidence type="ECO:0000256" key="8">
    <source>
        <dbReference type="SAM" id="Phobius"/>
    </source>
</evidence>
<dbReference type="SUPFAM" id="SSF48452">
    <property type="entry name" value="TPR-like"/>
    <property type="match status" value="2"/>
</dbReference>
<comment type="catalytic activity">
    <reaction evidence="1">
        <text>ATP + protein L-histidine = ADP + protein N-phospho-L-histidine.</text>
        <dbReference type="EC" id="2.7.13.3"/>
    </reaction>
</comment>
<dbReference type="Proteomes" id="UP000319700">
    <property type="component" value="Unassembled WGS sequence"/>
</dbReference>
<dbReference type="PANTHER" id="PTHR41523:SF8">
    <property type="entry name" value="ETHYLENE RESPONSE SENSOR PROTEIN"/>
    <property type="match status" value="1"/>
</dbReference>
<evidence type="ECO:0000259" key="10">
    <source>
        <dbReference type="PROSITE" id="PS50109"/>
    </source>
</evidence>
<dbReference type="GO" id="GO:0005524">
    <property type="term" value="F:ATP binding"/>
    <property type="evidence" value="ECO:0007669"/>
    <property type="project" value="UniProtKB-KW"/>
</dbReference>
<evidence type="ECO:0000313" key="12">
    <source>
        <dbReference type="Proteomes" id="UP000319700"/>
    </source>
</evidence>
<keyword evidence="9" id="KW-0732">Signal</keyword>
<dbReference type="STRING" id="29533.SAMN05444387_3842"/>
<dbReference type="InterPro" id="IPR011990">
    <property type="entry name" value="TPR-like_helical_dom_sf"/>
</dbReference>
<dbReference type="AlphaFoldDB" id="A0A502EK35"/>
<dbReference type="Gene3D" id="3.30.565.10">
    <property type="entry name" value="Histidine kinase-like ATPase, C-terminal domain"/>
    <property type="match status" value="1"/>
</dbReference>
<proteinExistence type="predicted"/>
<keyword evidence="12" id="KW-1185">Reference proteome</keyword>
<evidence type="ECO:0000256" key="1">
    <source>
        <dbReference type="ARBA" id="ARBA00000085"/>
    </source>
</evidence>
<reference evidence="11 12" key="1">
    <citation type="journal article" date="2019" name="Environ. Microbiol.">
        <title>Species interactions and distinct microbial communities in high Arctic permafrost affected cryosols are associated with the CH4 and CO2 gas fluxes.</title>
        <authorList>
            <person name="Altshuler I."/>
            <person name="Hamel J."/>
            <person name="Turney S."/>
            <person name="Magnuson E."/>
            <person name="Levesque R."/>
            <person name="Greer C."/>
            <person name="Whyte L.G."/>
        </authorList>
    </citation>
    <scope>NUCLEOTIDE SEQUENCE [LARGE SCALE GENOMIC DNA]</scope>
    <source>
        <strain evidence="11 12">42</strain>
    </source>
</reference>
<comment type="caution">
    <text evidence="11">The sequence shown here is derived from an EMBL/GenBank/DDBJ whole genome shotgun (WGS) entry which is preliminary data.</text>
</comment>
<evidence type="ECO:0000256" key="4">
    <source>
        <dbReference type="ARBA" id="ARBA00022679"/>
    </source>
</evidence>
<evidence type="ECO:0000313" key="11">
    <source>
        <dbReference type="EMBL" id="TPG38068.1"/>
    </source>
</evidence>
<dbReference type="Gene3D" id="1.25.40.10">
    <property type="entry name" value="Tetratricopeptide repeat domain"/>
    <property type="match status" value="1"/>
</dbReference>
<dbReference type="SUPFAM" id="SSF55874">
    <property type="entry name" value="ATPase domain of HSP90 chaperone/DNA topoisomerase II/histidine kinase"/>
    <property type="match status" value="1"/>
</dbReference>
<dbReference type="GO" id="GO:0016616">
    <property type="term" value="F:oxidoreductase activity, acting on the CH-OH group of donors, NAD or NADP as acceptor"/>
    <property type="evidence" value="ECO:0007669"/>
    <property type="project" value="InterPro"/>
</dbReference>
<keyword evidence="3" id="KW-0597">Phosphoprotein</keyword>
<dbReference type="EC" id="2.7.13.3" evidence="2"/>
<feature type="transmembrane region" description="Helical" evidence="8">
    <location>
        <begin position="551"/>
        <end position="571"/>
    </location>
</feature>
<organism evidence="11 12">
    <name type="scientific">Flavobacterium pectinovorum</name>
    <dbReference type="NCBI Taxonomy" id="29533"/>
    <lineage>
        <taxon>Bacteria</taxon>
        <taxon>Pseudomonadati</taxon>
        <taxon>Bacteroidota</taxon>
        <taxon>Flavobacteriia</taxon>
        <taxon>Flavobacteriales</taxon>
        <taxon>Flavobacteriaceae</taxon>
        <taxon>Flavobacterium</taxon>
    </lineage>
</organism>